<keyword evidence="2" id="KW-0719">Serine esterase</keyword>
<dbReference type="SUPFAM" id="SSF53474">
    <property type="entry name" value="alpha/beta-Hydrolases"/>
    <property type="match status" value="1"/>
</dbReference>
<evidence type="ECO:0000256" key="4">
    <source>
        <dbReference type="ARBA" id="ARBA00023157"/>
    </source>
</evidence>
<reference evidence="8" key="1">
    <citation type="submission" date="2020-05" db="UniProtKB">
        <authorList>
            <consortium name="EnsemblMetazoa"/>
        </authorList>
    </citation>
    <scope>IDENTIFICATION</scope>
    <source>
        <strain evidence="8">USDA</strain>
    </source>
</reference>
<evidence type="ECO:0000256" key="6">
    <source>
        <dbReference type="ARBA" id="ARBA00039155"/>
    </source>
</evidence>
<evidence type="ECO:0000256" key="2">
    <source>
        <dbReference type="ARBA" id="ARBA00022487"/>
    </source>
</evidence>
<evidence type="ECO:0000313" key="8">
    <source>
        <dbReference type="EnsemblMetazoa" id="SCAU000714-PA"/>
    </source>
</evidence>
<dbReference type="EnsemblMetazoa" id="SCAU000714-RA">
    <property type="protein sequence ID" value="SCAU000714-PA"/>
    <property type="gene ID" value="SCAU000714"/>
</dbReference>
<proteinExistence type="inferred from homology"/>
<dbReference type="GO" id="GO:0106435">
    <property type="term" value="F:carboxylesterase activity"/>
    <property type="evidence" value="ECO:0007669"/>
    <property type="project" value="UniProtKB-EC"/>
</dbReference>
<keyword evidence="5" id="KW-0325">Glycoprotein</keyword>
<keyword evidence="3" id="KW-0378">Hydrolase</keyword>
<dbReference type="PANTHER" id="PTHR43142">
    <property type="entry name" value="CARBOXYLIC ESTER HYDROLASE"/>
    <property type="match status" value="1"/>
</dbReference>
<evidence type="ECO:0000313" key="9">
    <source>
        <dbReference type="Proteomes" id="UP000095300"/>
    </source>
</evidence>
<gene>
    <name evidence="8" type="primary">106086268</name>
</gene>
<feature type="domain" description="Carboxylesterase type B" evidence="7">
    <location>
        <begin position="128"/>
        <end position="358"/>
    </location>
</feature>
<evidence type="ECO:0000259" key="7">
    <source>
        <dbReference type="Pfam" id="PF00135"/>
    </source>
</evidence>
<dbReference type="EC" id="3.1.1.1" evidence="6"/>
<sequence length="391" mass="44546">MKLAIVIILLAFLNLSLVVTFYLLKLSHIRHCPWILVNIKGQGWVLGSYDFTAWSKQRFMQFRGIPYAEAPSGPKRFKAPVPKRPWTSFFDATKYGRSCPALRSIPQPLGKGDLEDCLNLCVYTKKEFFSPVVDDLYGVIPKEPLALMKDFKQPISVLTGFTKHDGSFAVAIHYDEVHKTQLNVSDMRVQEFAEGLVNIINNQVRLSENVSKLLFSPQLLSSHNHKMAIPAYIDLASIEFMKYPVLLFAHHLLEKGLAPVYLYTLDYEGQHTRFGYGFSTEHYPFNGGVHHSDDNLYLFSTHSLNKRDTKVSQNMVELWTSFAITGIPKLHCGPKIVSMQDDLGPYISINQKIIIKSNVSKELTVATKDPCKHKLIRSNKRFLNFKSPKCF</sequence>
<name>A0A1I8NNU3_STOCA</name>
<dbReference type="InterPro" id="IPR002018">
    <property type="entry name" value="CarbesteraseB"/>
</dbReference>
<dbReference type="AlphaFoldDB" id="A0A1I8NNU3"/>
<dbReference type="InterPro" id="IPR029058">
    <property type="entry name" value="AB_hydrolase_fold"/>
</dbReference>
<evidence type="ECO:0000256" key="5">
    <source>
        <dbReference type="ARBA" id="ARBA00023180"/>
    </source>
</evidence>
<evidence type="ECO:0000256" key="1">
    <source>
        <dbReference type="ARBA" id="ARBA00005964"/>
    </source>
</evidence>
<dbReference type="PANTHER" id="PTHR43142:SF1">
    <property type="entry name" value="CARBOXYLIC ESTER HYDROLASE"/>
    <property type="match status" value="1"/>
</dbReference>
<dbReference type="STRING" id="35570.A0A1I8NNU3"/>
<organism evidence="8 9">
    <name type="scientific">Stomoxys calcitrans</name>
    <name type="common">Stable fly</name>
    <name type="synonym">Conops calcitrans</name>
    <dbReference type="NCBI Taxonomy" id="35570"/>
    <lineage>
        <taxon>Eukaryota</taxon>
        <taxon>Metazoa</taxon>
        <taxon>Ecdysozoa</taxon>
        <taxon>Arthropoda</taxon>
        <taxon>Hexapoda</taxon>
        <taxon>Insecta</taxon>
        <taxon>Pterygota</taxon>
        <taxon>Neoptera</taxon>
        <taxon>Endopterygota</taxon>
        <taxon>Diptera</taxon>
        <taxon>Brachycera</taxon>
        <taxon>Muscomorpha</taxon>
        <taxon>Muscoidea</taxon>
        <taxon>Muscidae</taxon>
        <taxon>Stomoxys</taxon>
    </lineage>
</organism>
<dbReference type="VEuPathDB" id="VectorBase:SCAU000714"/>
<comment type="similarity">
    <text evidence="1">Belongs to the type-B carboxylesterase/lipase family.</text>
</comment>
<keyword evidence="4" id="KW-1015">Disulfide bond</keyword>
<dbReference type="Pfam" id="PF00135">
    <property type="entry name" value="COesterase"/>
    <property type="match status" value="2"/>
</dbReference>
<evidence type="ECO:0000256" key="3">
    <source>
        <dbReference type="ARBA" id="ARBA00022801"/>
    </source>
</evidence>
<dbReference type="Proteomes" id="UP000095300">
    <property type="component" value="Unassembled WGS sequence"/>
</dbReference>
<keyword evidence="9" id="KW-1185">Reference proteome</keyword>
<feature type="domain" description="Carboxylesterase type B" evidence="7">
    <location>
        <begin position="37"/>
        <end position="124"/>
    </location>
</feature>
<dbReference type="Gene3D" id="3.40.50.1820">
    <property type="entry name" value="alpha/beta hydrolase"/>
    <property type="match status" value="2"/>
</dbReference>
<protein>
    <recommendedName>
        <fullName evidence="6">carboxylesterase</fullName>
        <ecNumber evidence="6">3.1.1.1</ecNumber>
    </recommendedName>
</protein>
<accession>A0A1I8NNU3</accession>
<dbReference type="OrthoDB" id="3200163at2759"/>